<dbReference type="EMBL" id="RXFQ01000001">
    <property type="protein sequence ID" value="RSZ44655.1"/>
    <property type="molecule type" value="Genomic_DNA"/>
</dbReference>
<keyword evidence="5" id="KW-1185">Reference proteome</keyword>
<keyword evidence="2" id="KW-0472">Membrane</keyword>
<feature type="transmembrane region" description="Helical" evidence="2">
    <location>
        <begin position="6"/>
        <end position="23"/>
    </location>
</feature>
<keyword evidence="2" id="KW-1133">Transmembrane helix</keyword>
<evidence type="ECO:0000256" key="2">
    <source>
        <dbReference type="SAM" id="Phobius"/>
    </source>
</evidence>
<feature type="compositionally biased region" description="Low complexity" evidence="1">
    <location>
        <begin position="62"/>
        <end position="73"/>
    </location>
</feature>
<proteinExistence type="predicted"/>
<name>A0A3P3EYA6_9BURK</name>
<dbReference type="Pfam" id="PF20228">
    <property type="entry name" value="DUF6587"/>
    <property type="match status" value="1"/>
</dbReference>
<gene>
    <name evidence="3" type="ORF">EH244_03985</name>
    <name evidence="4" type="ORF">EJO66_01415</name>
</gene>
<evidence type="ECO:0000313" key="6">
    <source>
        <dbReference type="Proteomes" id="UP000271590"/>
    </source>
</evidence>
<accession>A0A3P3EYA6</accession>
<reference evidence="3 6" key="1">
    <citation type="submission" date="2018-11" db="EMBL/GenBank/DDBJ databases">
        <title>The genome of Variovorax sp T529.</title>
        <authorList>
            <person name="Gao J."/>
        </authorList>
    </citation>
    <scope>NUCLEOTIDE SEQUENCE [LARGE SCALE GENOMIC DNA]</scope>
    <source>
        <strain evidence="3 6">T529</strain>
    </source>
</reference>
<comment type="caution">
    <text evidence="3">The sequence shown here is derived from an EMBL/GenBank/DDBJ whole genome shotgun (WGS) entry which is preliminary data.</text>
</comment>
<organism evidence="3 6">
    <name type="scientific">Variovorax beijingensis</name>
    <dbReference type="NCBI Taxonomy" id="2496117"/>
    <lineage>
        <taxon>Bacteria</taxon>
        <taxon>Pseudomonadati</taxon>
        <taxon>Pseudomonadota</taxon>
        <taxon>Betaproteobacteria</taxon>
        <taxon>Burkholderiales</taxon>
        <taxon>Comamonadaceae</taxon>
        <taxon>Variovorax</taxon>
    </lineage>
</organism>
<protein>
    <submittedName>
        <fullName evidence="3">Uncharacterized protein</fullName>
    </submittedName>
</protein>
<keyword evidence="2" id="KW-0812">Transmembrane</keyword>
<evidence type="ECO:0000256" key="1">
    <source>
        <dbReference type="SAM" id="MobiDB-lite"/>
    </source>
</evidence>
<dbReference type="Proteomes" id="UP000271590">
    <property type="component" value="Unassembled WGS sequence"/>
</dbReference>
<sequence length="96" mass="10004">MTQQLIVGLIVAAAAFYAVWRWMPAGWRRSAAHKLAAGTHRAGLVDQERADQLAASLARTSGCGSCDSCGSCGPKTPANPPESEKAGQGPLSTHSR</sequence>
<dbReference type="Proteomes" id="UP000271137">
    <property type="component" value="Unassembled WGS sequence"/>
</dbReference>
<dbReference type="EMBL" id="RQXU01000002">
    <property type="protein sequence ID" value="RRH91389.1"/>
    <property type="molecule type" value="Genomic_DNA"/>
</dbReference>
<feature type="region of interest" description="Disordered" evidence="1">
    <location>
        <begin position="62"/>
        <end position="96"/>
    </location>
</feature>
<dbReference type="InterPro" id="IPR046494">
    <property type="entry name" value="DUF6587"/>
</dbReference>
<evidence type="ECO:0000313" key="4">
    <source>
        <dbReference type="EMBL" id="RSZ44655.1"/>
    </source>
</evidence>
<evidence type="ECO:0000313" key="5">
    <source>
        <dbReference type="Proteomes" id="UP000271137"/>
    </source>
</evidence>
<dbReference type="AlphaFoldDB" id="A0A3P3EYA6"/>
<reference evidence="4 5" key="2">
    <citation type="submission" date="2018-12" db="EMBL/GenBank/DDBJ databases">
        <title>The genome sequences of strain 502.</title>
        <authorList>
            <person name="Gao J."/>
            <person name="Sun J."/>
        </authorList>
    </citation>
    <scope>NUCLEOTIDE SEQUENCE [LARGE SCALE GENOMIC DNA]</scope>
    <source>
        <strain evidence="4 5">502</strain>
    </source>
</reference>
<evidence type="ECO:0000313" key="3">
    <source>
        <dbReference type="EMBL" id="RRH91389.1"/>
    </source>
</evidence>
<dbReference type="RefSeq" id="WP_124957155.1">
    <property type="nucleotide sequence ID" value="NZ_CBFHCE010000048.1"/>
</dbReference>